<gene>
    <name evidence="1" type="ORF">V8G58_00020</name>
</gene>
<dbReference type="RefSeq" id="WP_344738342.1">
    <property type="nucleotide sequence ID" value="NZ_BAABAY010000001.1"/>
</dbReference>
<dbReference type="Pfam" id="PF11751">
    <property type="entry name" value="PorP_SprF"/>
    <property type="match status" value="1"/>
</dbReference>
<proteinExistence type="predicted"/>
<sequence>MRYLNKHITIILINLSLFFGAKPHEILAQQDTQYTQYMYSANIINPAYAGSRGVTSITSQYRAQWTGIEGAPRAINFSSSGPLDYRYENMGLGATIIHETIGPSVETALAGDFSYQIYIDRYTYLNFGIKAGLKLINIDYNKLDIYNATDPTFQFNVENRVSPIAGAGVYIYSDLWYAGISVPDLLATRYFDNNSVSTAKERANFYAMGGYVFQLNPNLKFKPTALVKYVSGAPLGVDFSANFLINETFTLGASYRFTNAFSAITGFQINNKLFIGYSYDIDTTAIRQYNSGSHGVFLRLDIGTNRDLRFLTPRFF</sequence>
<dbReference type="Proteomes" id="UP001610100">
    <property type="component" value="Unassembled WGS sequence"/>
</dbReference>
<accession>A0ABW7MUI0</accession>
<dbReference type="InterPro" id="IPR019861">
    <property type="entry name" value="PorP/SprF_Bacteroidetes"/>
</dbReference>
<name>A0ABW7MUI0_9FLAO</name>
<dbReference type="NCBIfam" id="TIGR03519">
    <property type="entry name" value="T9SS_PorP_fam"/>
    <property type="match status" value="1"/>
</dbReference>
<keyword evidence="2" id="KW-1185">Reference proteome</keyword>
<comment type="caution">
    <text evidence="1">The sequence shown here is derived from an EMBL/GenBank/DDBJ whole genome shotgun (WGS) entry which is preliminary data.</text>
</comment>
<protein>
    <submittedName>
        <fullName evidence="1">Type IX secretion system membrane protein PorP/SprF</fullName>
    </submittedName>
</protein>
<dbReference type="EMBL" id="JBAWKB010000001">
    <property type="protein sequence ID" value="MFH6770300.1"/>
    <property type="molecule type" value="Genomic_DNA"/>
</dbReference>
<reference evidence="1 2" key="1">
    <citation type="submission" date="2024-02" db="EMBL/GenBank/DDBJ databases">
        <title>A Gaetbulibacter species isolated from tidal flats and genomic insights of their niches.</title>
        <authorList>
            <person name="Ye Y."/>
        </authorList>
    </citation>
    <scope>NUCLEOTIDE SEQUENCE [LARGE SCALE GENOMIC DNA]</scope>
    <source>
        <strain evidence="1 2">KYW382</strain>
    </source>
</reference>
<organism evidence="1 2">
    <name type="scientific">Gaetbulibacter aestuarii</name>
    <dbReference type="NCBI Taxonomy" id="1502358"/>
    <lineage>
        <taxon>Bacteria</taxon>
        <taxon>Pseudomonadati</taxon>
        <taxon>Bacteroidota</taxon>
        <taxon>Flavobacteriia</taxon>
        <taxon>Flavobacteriales</taxon>
        <taxon>Flavobacteriaceae</taxon>
        <taxon>Gaetbulibacter</taxon>
    </lineage>
</organism>
<evidence type="ECO:0000313" key="1">
    <source>
        <dbReference type="EMBL" id="MFH6770300.1"/>
    </source>
</evidence>
<evidence type="ECO:0000313" key="2">
    <source>
        <dbReference type="Proteomes" id="UP001610100"/>
    </source>
</evidence>